<feature type="non-terminal residue" evidence="1">
    <location>
        <position position="1"/>
    </location>
</feature>
<name>A0AAN5I4K8_9BILA</name>
<comment type="caution">
    <text evidence="1">The sequence shown here is derived from an EMBL/GenBank/DDBJ whole genome shotgun (WGS) entry which is preliminary data.</text>
</comment>
<feature type="non-terminal residue" evidence="1">
    <location>
        <position position="84"/>
    </location>
</feature>
<evidence type="ECO:0000313" key="1">
    <source>
        <dbReference type="EMBL" id="GMR51329.1"/>
    </source>
</evidence>
<dbReference type="Proteomes" id="UP001328107">
    <property type="component" value="Unassembled WGS sequence"/>
</dbReference>
<evidence type="ECO:0000313" key="2">
    <source>
        <dbReference type="Proteomes" id="UP001328107"/>
    </source>
</evidence>
<reference evidence="2" key="1">
    <citation type="submission" date="2022-10" db="EMBL/GenBank/DDBJ databases">
        <title>Genome assembly of Pristionchus species.</title>
        <authorList>
            <person name="Yoshida K."/>
            <person name="Sommer R.J."/>
        </authorList>
    </citation>
    <scope>NUCLEOTIDE SEQUENCE [LARGE SCALE GENOMIC DNA]</scope>
    <source>
        <strain evidence="2">RS5460</strain>
    </source>
</reference>
<keyword evidence="2" id="KW-1185">Reference proteome</keyword>
<accession>A0AAN5I4K8</accession>
<dbReference type="EMBL" id="BTRK01000005">
    <property type="protein sequence ID" value="GMR51329.1"/>
    <property type="molecule type" value="Genomic_DNA"/>
</dbReference>
<proteinExistence type="predicted"/>
<dbReference type="AlphaFoldDB" id="A0AAN5I4K8"/>
<sequence length="84" mass="9091">SCVIIPESFLAFHDGVSGIWTKGTCVVAYSFPGCEGNQLIMKPGTLDHGDLRVLGFDNMAQSVGPCDFTRVEKETTIRGRNIVS</sequence>
<gene>
    <name evidence="1" type="ORF">PMAYCL1PPCAC_21524</name>
</gene>
<organism evidence="1 2">
    <name type="scientific">Pristionchus mayeri</name>
    <dbReference type="NCBI Taxonomy" id="1317129"/>
    <lineage>
        <taxon>Eukaryota</taxon>
        <taxon>Metazoa</taxon>
        <taxon>Ecdysozoa</taxon>
        <taxon>Nematoda</taxon>
        <taxon>Chromadorea</taxon>
        <taxon>Rhabditida</taxon>
        <taxon>Rhabditina</taxon>
        <taxon>Diplogasteromorpha</taxon>
        <taxon>Diplogasteroidea</taxon>
        <taxon>Neodiplogasteridae</taxon>
        <taxon>Pristionchus</taxon>
    </lineage>
</organism>
<protein>
    <submittedName>
        <fullName evidence="1">Uncharacterized protein</fullName>
    </submittedName>
</protein>